<dbReference type="OrthoDB" id="420564at2759"/>
<name>A0A8E2JJ51_9PEZI</name>
<feature type="compositionally biased region" description="Polar residues" evidence="1">
    <location>
        <begin position="1"/>
        <end position="13"/>
    </location>
</feature>
<evidence type="ECO:0008006" key="4">
    <source>
        <dbReference type="Google" id="ProtNLM"/>
    </source>
</evidence>
<dbReference type="PANTHER" id="PTHR35179:SF2">
    <property type="entry name" value="START DOMAIN-CONTAINING PROTEIN"/>
    <property type="match status" value="1"/>
</dbReference>
<evidence type="ECO:0000313" key="3">
    <source>
        <dbReference type="Proteomes" id="UP000250266"/>
    </source>
</evidence>
<keyword evidence="3" id="KW-1185">Reference proteome</keyword>
<feature type="region of interest" description="Disordered" evidence="1">
    <location>
        <begin position="373"/>
        <end position="393"/>
    </location>
</feature>
<dbReference type="EMBL" id="KV744839">
    <property type="protein sequence ID" value="OCK84348.1"/>
    <property type="molecule type" value="Genomic_DNA"/>
</dbReference>
<organism evidence="2 3">
    <name type="scientific">Lepidopterella palustris CBS 459.81</name>
    <dbReference type="NCBI Taxonomy" id="1314670"/>
    <lineage>
        <taxon>Eukaryota</taxon>
        <taxon>Fungi</taxon>
        <taxon>Dikarya</taxon>
        <taxon>Ascomycota</taxon>
        <taxon>Pezizomycotina</taxon>
        <taxon>Dothideomycetes</taxon>
        <taxon>Pleosporomycetidae</taxon>
        <taxon>Mytilinidiales</taxon>
        <taxon>Argynnaceae</taxon>
        <taxon>Lepidopterella</taxon>
    </lineage>
</organism>
<feature type="non-terminal residue" evidence="2">
    <location>
        <position position="1"/>
    </location>
</feature>
<dbReference type="PANTHER" id="PTHR35179">
    <property type="entry name" value="PROTEIN CBG02620"/>
    <property type="match status" value="1"/>
</dbReference>
<accession>A0A8E2JJ51</accession>
<dbReference type="Proteomes" id="UP000250266">
    <property type="component" value="Unassembled WGS sequence"/>
</dbReference>
<dbReference type="AlphaFoldDB" id="A0A8E2JJ51"/>
<feature type="compositionally biased region" description="Low complexity" evidence="1">
    <location>
        <begin position="375"/>
        <end position="388"/>
    </location>
</feature>
<sequence length="491" mass="54306">MLTSRYATSSVSEQVPRGRSVTSTPDSGMTASPKESQTSSALGCSNAASGQKFDWLMNEVVGPPLKTFTTSRLDVSEAKVTVTAATDVCSYNWVNEKRPVTLAAINALGAPPIFATPELPASIPRASGRYYIDQDAAHEPQHPFKPMFDALEQTKPNYDFTDVDLVVDNMSLRYLLSFIDGNLNDSLRFDLHLVEKTLFVTRRAESTFIDIDPNRGQSNAYMFSFRKLLAKWSDSESDAETTGHYRAVRYNMGGLNCVVKFEAHAFFEGKTYVQDPSAPEKFSTAALQAEKAEKLRQLDSLRASSKAQAETLPVFCQIQSLPGKAQVENTTVWRSNTRTLSSPASVTSTPSPRHFEYRKDSLRGCSVLKSVSGTSSAAESHPAPASHSRNPFVDSGKGFQSITTITVGPGLAEVTVRPEGIKYREETIDTTYHYPLMYFSRVSTLIVGTHCEGTFSSIRAFDSTKMLQKWEEETQEDLRALVKLLADWRDV</sequence>
<proteinExistence type="predicted"/>
<evidence type="ECO:0000256" key="1">
    <source>
        <dbReference type="SAM" id="MobiDB-lite"/>
    </source>
</evidence>
<protein>
    <recommendedName>
        <fullName evidence="4">Geranylgeranyl pyrophosphate synthetase</fullName>
    </recommendedName>
</protein>
<feature type="region of interest" description="Disordered" evidence="1">
    <location>
        <begin position="1"/>
        <end position="43"/>
    </location>
</feature>
<feature type="compositionally biased region" description="Polar residues" evidence="1">
    <location>
        <begin position="20"/>
        <end position="43"/>
    </location>
</feature>
<reference evidence="2 3" key="1">
    <citation type="journal article" date="2016" name="Nat. Commun.">
        <title>Ectomycorrhizal ecology is imprinted in the genome of the dominant symbiotic fungus Cenococcum geophilum.</title>
        <authorList>
            <consortium name="DOE Joint Genome Institute"/>
            <person name="Peter M."/>
            <person name="Kohler A."/>
            <person name="Ohm R.A."/>
            <person name="Kuo A."/>
            <person name="Krutzmann J."/>
            <person name="Morin E."/>
            <person name="Arend M."/>
            <person name="Barry K.W."/>
            <person name="Binder M."/>
            <person name="Choi C."/>
            <person name="Clum A."/>
            <person name="Copeland A."/>
            <person name="Grisel N."/>
            <person name="Haridas S."/>
            <person name="Kipfer T."/>
            <person name="LaButti K."/>
            <person name="Lindquist E."/>
            <person name="Lipzen A."/>
            <person name="Maire R."/>
            <person name="Meier B."/>
            <person name="Mihaltcheva S."/>
            <person name="Molinier V."/>
            <person name="Murat C."/>
            <person name="Poggeler S."/>
            <person name="Quandt C.A."/>
            <person name="Sperisen C."/>
            <person name="Tritt A."/>
            <person name="Tisserant E."/>
            <person name="Crous P.W."/>
            <person name="Henrissat B."/>
            <person name="Nehls U."/>
            <person name="Egli S."/>
            <person name="Spatafora J.W."/>
            <person name="Grigoriev I.V."/>
            <person name="Martin F.M."/>
        </authorList>
    </citation>
    <scope>NUCLEOTIDE SEQUENCE [LARGE SCALE GENOMIC DNA]</scope>
    <source>
        <strain evidence="2 3">CBS 459.81</strain>
    </source>
</reference>
<gene>
    <name evidence="2" type="ORF">K432DRAFT_422658</name>
</gene>
<evidence type="ECO:0000313" key="2">
    <source>
        <dbReference type="EMBL" id="OCK84348.1"/>
    </source>
</evidence>